<evidence type="ECO:0000313" key="4">
    <source>
        <dbReference type="Proteomes" id="UP001302676"/>
    </source>
</evidence>
<name>A0AAN6UVX5_9PEZI</name>
<keyword evidence="4" id="KW-1185">Reference proteome</keyword>
<organism evidence="3 4">
    <name type="scientific">Dichotomopilus funicola</name>
    <dbReference type="NCBI Taxonomy" id="1934379"/>
    <lineage>
        <taxon>Eukaryota</taxon>
        <taxon>Fungi</taxon>
        <taxon>Dikarya</taxon>
        <taxon>Ascomycota</taxon>
        <taxon>Pezizomycotina</taxon>
        <taxon>Sordariomycetes</taxon>
        <taxon>Sordariomycetidae</taxon>
        <taxon>Sordariales</taxon>
        <taxon>Chaetomiaceae</taxon>
        <taxon>Dichotomopilus</taxon>
    </lineage>
</organism>
<keyword evidence="2" id="KW-1133">Transmembrane helix</keyword>
<dbReference type="Proteomes" id="UP001302676">
    <property type="component" value="Unassembled WGS sequence"/>
</dbReference>
<evidence type="ECO:0000256" key="2">
    <source>
        <dbReference type="SAM" id="Phobius"/>
    </source>
</evidence>
<dbReference type="AlphaFoldDB" id="A0AAN6UVX5"/>
<dbReference type="GeneID" id="87818812"/>
<gene>
    <name evidence="3" type="ORF">C8A04DRAFT_32730</name>
</gene>
<feature type="compositionally biased region" description="Polar residues" evidence="1">
    <location>
        <begin position="331"/>
        <end position="341"/>
    </location>
</feature>
<evidence type="ECO:0000256" key="1">
    <source>
        <dbReference type="SAM" id="MobiDB-lite"/>
    </source>
</evidence>
<keyword evidence="2" id="KW-0472">Membrane</keyword>
<feature type="transmembrane region" description="Helical" evidence="2">
    <location>
        <begin position="196"/>
        <end position="219"/>
    </location>
</feature>
<dbReference type="EMBL" id="MU853650">
    <property type="protein sequence ID" value="KAK4139766.1"/>
    <property type="molecule type" value="Genomic_DNA"/>
</dbReference>
<feature type="transmembrane region" description="Helical" evidence="2">
    <location>
        <begin position="251"/>
        <end position="268"/>
    </location>
</feature>
<keyword evidence="2" id="KW-0812">Transmembrane</keyword>
<reference evidence="3" key="2">
    <citation type="submission" date="2023-05" db="EMBL/GenBank/DDBJ databases">
        <authorList>
            <consortium name="Lawrence Berkeley National Laboratory"/>
            <person name="Steindorff A."/>
            <person name="Hensen N."/>
            <person name="Bonometti L."/>
            <person name="Westerberg I."/>
            <person name="Brannstrom I.O."/>
            <person name="Guillou S."/>
            <person name="Cros-Aarteil S."/>
            <person name="Calhoun S."/>
            <person name="Haridas S."/>
            <person name="Kuo A."/>
            <person name="Mondo S."/>
            <person name="Pangilinan J."/>
            <person name="Riley R."/>
            <person name="Labutti K."/>
            <person name="Andreopoulos B."/>
            <person name="Lipzen A."/>
            <person name="Chen C."/>
            <person name="Yanf M."/>
            <person name="Daum C."/>
            <person name="Ng V."/>
            <person name="Clum A."/>
            <person name="Ohm R."/>
            <person name="Martin F."/>
            <person name="Silar P."/>
            <person name="Natvig D."/>
            <person name="Lalanne C."/>
            <person name="Gautier V."/>
            <person name="Ament-Velasquez S.L."/>
            <person name="Kruys A."/>
            <person name="Hutchinson M.I."/>
            <person name="Powell A.J."/>
            <person name="Barry K."/>
            <person name="Miller A.N."/>
            <person name="Grigoriev I.V."/>
            <person name="Debuchy R."/>
            <person name="Gladieux P."/>
            <person name="Thoren M.H."/>
            <person name="Johannesson H."/>
        </authorList>
    </citation>
    <scope>NUCLEOTIDE SEQUENCE</scope>
    <source>
        <strain evidence="3">CBS 141.50</strain>
    </source>
</reference>
<feature type="transmembrane region" description="Helical" evidence="2">
    <location>
        <begin position="28"/>
        <end position="46"/>
    </location>
</feature>
<feature type="region of interest" description="Disordered" evidence="1">
    <location>
        <begin position="381"/>
        <end position="437"/>
    </location>
</feature>
<feature type="region of interest" description="Disordered" evidence="1">
    <location>
        <begin position="463"/>
        <end position="500"/>
    </location>
</feature>
<sequence>MEPQTQAFGVGIDSQVGVSQTTFTTTTGVFFALALLSVLVPTTLGLRTKWTPSFADYSLHAGAIFLSGAAGLLYSMSDNLYYLAAAAEYTPSLAQPNPVSWKEASAVAVDVMKRSEAFSILAWTSVFAVRCSLLAVSGKRYGAGEPWLRQYSCGATVVAVVSWLVCVVASPFVVSCVLGVWVFLGGQITPLFDTYTPLSTATTALDVLTAIAIIILELVQLSRRRSQRFSDAEEIHTTTTTTTKPQTSQPIPLSLFFLLSLAGISFAAVRASTPSAATHPPLLPWINFWQFLEACTTICAGAALSMAVPNHQTPSPPAADENETAENENTIHPSNATYPTRTHTKDEKQTGWNITTWAMDRKASASTVGANDIAHTHSFTAKKHGQYHQEEDDAIGPLATSPRDKSTRDTPTPRRPPIAYHYPTWTPQSTQDQEAVEAQMAAGQTLVWCDPLLRRASQTSFGGVTLMDRRGSEQTASGQTGPGQTGSGYPRHGSVSSVRS</sequence>
<feature type="transmembrane region" description="Helical" evidence="2">
    <location>
        <begin position="58"/>
        <end position="76"/>
    </location>
</feature>
<feature type="region of interest" description="Disordered" evidence="1">
    <location>
        <begin position="312"/>
        <end position="347"/>
    </location>
</feature>
<feature type="transmembrane region" description="Helical" evidence="2">
    <location>
        <begin position="157"/>
        <end position="184"/>
    </location>
</feature>
<protein>
    <submittedName>
        <fullName evidence="3">Uncharacterized protein</fullName>
    </submittedName>
</protein>
<dbReference type="RefSeq" id="XP_062633137.1">
    <property type="nucleotide sequence ID" value="XM_062782199.1"/>
</dbReference>
<feature type="compositionally biased region" description="Basic and acidic residues" evidence="1">
    <location>
        <begin position="402"/>
        <end position="412"/>
    </location>
</feature>
<proteinExistence type="predicted"/>
<accession>A0AAN6UVX5</accession>
<comment type="caution">
    <text evidence="3">The sequence shown here is derived from an EMBL/GenBank/DDBJ whole genome shotgun (WGS) entry which is preliminary data.</text>
</comment>
<reference evidence="3" key="1">
    <citation type="journal article" date="2023" name="Mol. Phylogenet. Evol.">
        <title>Genome-scale phylogeny and comparative genomics of the fungal order Sordariales.</title>
        <authorList>
            <person name="Hensen N."/>
            <person name="Bonometti L."/>
            <person name="Westerberg I."/>
            <person name="Brannstrom I.O."/>
            <person name="Guillou S."/>
            <person name="Cros-Aarteil S."/>
            <person name="Calhoun S."/>
            <person name="Haridas S."/>
            <person name="Kuo A."/>
            <person name="Mondo S."/>
            <person name="Pangilinan J."/>
            <person name="Riley R."/>
            <person name="LaButti K."/>
            <person name="Andreopoulos B."/>
            <person name="Lipzen A."/>
            <person name="Chen C."/>
            <person name="Yan M."/>
            <person name="Daum C."/>
            <person name="Ng V."/>
            <person name="Clum A."/>
            <person name="Steindorff A."/>
            <person name="Ohm R.A."/>
            <person name="Martin F."/>
            <person name="Silar P."/>
            <person name="Natvig D.O."/>
            <person name="Lalanne C."/>
            <person name="Gautier V."/>
            <person name="Ament-Velasquez S.L."/>
            <person name="Kruys A."/>
            <person name="Hutchinson M.I."/>
            <person name="Powell A.J."/>
            <person name="Barry K."/>
            <person name="Miller A.N."/>
            <person name="Grigoriev I.V."/>
            <person name="Debuchy R."/>
            <person name="Gladieux P."/>
            <person name="Hiltunen Thoren M."/>
            <person name="Johannesson H."/>
        </authorList>
    </citation>
    <scope>NUCLEOTIDE SEQUENCE</scope>
    <source>
        <strain evidence="3">CBS 141.50</strain>
    </source>
</reference>
<evidence type="ECO:0000313" key="3">
    <source>
        <dbReference type="EMBL" id="KAK4139766.1"/>
    </source>
</evidence>